<feature type="domain" description="Chitin-binding type-2" evidence="8">
    <location>
        <begin position="288"/>
        <end position="345"/>
    </location>
</feature>
<evidence type="ECO:0000313" key="10">
    <source>
        <dbReference type="Proteomes" id="UP001153292"/>
    </source>
</evidence>
<name>A0ABN8BD19_CHISP</name>
<proteinExistence type="predicted"/>
<dbReference type="PANTHER" id="PTHR23301:SF0">
    <property type="entry name" value="CHITIN-BINDING TYPE-2 DOMAIN-CONTAINING PROTEIN-RELATED"/>
    <property type="match status" value="1"/>
</dbReference>
<feature type="region of interest" description="Disordered" evidence="6">
    <location>
        <begin position="91"/>
        <end position="111"/>
    </location>
</feature>
<dbReference type="InterPro" id="IPR036508">
    <property type="entry name" value="Chitin-bd_dom_sf"/>
</dbReference>
<dbReference type="PROSITE" id="PS50940">
    <property type="entry name" value="CHIT_BIND_II"/>
    <property type="match status" value="6"/>
</dbReference>
<dbReference type="EMBL" id="OU963921">
    <property type="protein sequence ID" value="CAH0404260.1"/>
    <property type="molecule type" value="Genomic_DNA"/>
</dbReference>
<evidence type="ECO:0000256" key="5">
    <source>
        <dbReference type="ARBA" id="ARBA00023180"/>
    </source>
</evidence>
<sequence length="544" mass="58123">MSKTLLLWHLMFVGAISAGIPTNDCPTNSEYLLPHETNCSLYYQCDHGRKILKNCMPEKAFDSKLQECVTVASGGCTVDVGNDEARFWSPTSTYVTTPTTPDGSEDSTTTNSSVAQPNCSHGFVGFIPHPNLCDSFYLCWAGKLKHFFCEPGYEFDLERATCILIAPGGCTLGGTTAATDVPTTPGPTTTEDFTTASPICPPGSITNIPHPLMCDAYFWCFLGTPSLQLCAVGFEFDPARATCVRIAPGGCTLGQATTVGIEEPTIMTTGSTTTENFETTTLPTTTDPPICPPGFNGNVPHPQRCDAYFICNWWGIASKVICSVGFEFHPGRETCVRIAPGGCTLGFTTFTTDIPSTPGLATTENIETTTPSICPPGFNGNVPHPQRCDAYFICNWWGIASKVHCSVGFEFHPGRGTCVRIAPGGCTLGFTTFTTDIPSTPGFSTSGGMEGTIVPSSTSAPPAPFCATGFMGTVPHPNLCNSFFMCLGSTSIQMYCTLGHEYNVQLRTCVQLAPGGCTLGNITTESPWITTTWRNIPEAVNETE</sequence>
<organism evidence="9 10">
    <name type="scientific">Chilo suppressalis</name>
    <name type="common">Asiatic rice borer moth</name>
    <dbReference type="NCBI Taxonomy" id="168631"/>
    <lineage>
        <taxon>Eukaryota</taxon>
        <taxon>Metazoa</taxon>
        <taxon>Ecdysozoa</taxon>
        <taxon>Arthropoda</taxon>
        <taxon>Hexapoda</taxon>
        <taxon>Insecta</taxon>
        <taxon>Pterygota</taxon>
        <taxon>Neoptera</taxon>
        <taxon>Endopterygota</taxon>
        <taxon>Lepidoptera</taxon>
        <taxon>Glossata</taxon>
        <taxon>Ditrysia</taxon>
        <taxon>Pyraloidea</taxon>
        <taxon>Crambidae</taxon>
        <taxon>Crambinae</taxon>
        <taxon>Chilo</taxon>
    </lineage>
</organism>
<feature type="domain" description="Chitin-binding type-2" evidence="8">
    <location>
        <begin position="22"/>
        <end position="78"/>
    </location>
</feature>
<keyword evidence="10" id="KW-1185">Reference proteome</keyword>
<feature type="domain" description="Chitin-binding type-2" evidence="8">
    <location>
        <begin position="197"/>
        <end position="253"/>
    </location>
</feature>
<dbReference type="PANTHER" id="PTHR23301">
    <property type="entry name" value="CHITIN BINDING PERITROPHIN-A"/>
    <property type="match status" value="1"/>
</dbReference>
<evidence type="ECO:0000256" key="2">
    <source>
        <dbReference type="ARBA" id="ARBA00022729"/>
    </source>
</evidence>
<reference evidence="9" key="1">
    <citation type="submission" date="2021-12" db="EMBL/GenBank/DDBJ databases">
        <authorList>
            <person name="King R."/>
        </authorList>
    </citation>
    <scope>NUCLEOTIDE SEQUENCE</scope>
</reference>
<evidence type="ECO:0000256" key="6">
    <source>
        <dbReference type="SAM" id="MobiDB-lite"/>
    </source>
</evidence>
<keyword evidence="2 7" id="KW-0732">Signal</keyword>
<feature type="signal peptide" evidence="7">
    <location>
        <begin position="1"/>
        <end position="18"/>
    </location>
</feature>
<keyword evidence="5" id="KW-0325">Glycoprotein</keyword>
<keyword evidence="1" id="KW-0147">Chitin-binding</keyword>
<dbReference type="InterPro" id="IPR051940">
    <property type="entry name" value="Chitin_bind-dev_reg"/>
</dbReference>
<dbReference type="Pfam" id="PF01607">
    <property type="entry name" value="CBM_14"/>
    <property type="match status" value="6"/>
</dbReference>
<evidence type="ECO:0000256" key="7">
    <source>
        <dbReference type="SAM" id="SignalP"/>
    </source>
</evidence>
<feature type="compositionally biased region" description="Low complexity" evidence="6">
    <location>
        <begin position="91"/>
        <end position="101"/>
    </location>
</feature>
<feature type="domain" description="Chitin-binding type-2" evidence="8">
    <location>
        <begin position="463"/>
        <end position="519"/>
    </location>
</feature>
<dbReference type="InterPro" id="IPR002557">
    <property type="entry name" value="Chitin-bd_dom"/>
</dbReference>
<feature type="domain" description="Chitin-binding type-2" evidence="8">
    <location>
        <begin position="116"/>
        <end position="172"/>
    </location>
</feature>
<accession>A0ABN8BD19</accession>
<evidence type="ECO:0000256" key="3">
    <source>
        <dbReference type="ARBA" id="ARBA00022737"/>
    </source>
</evidence>
<dbReference type="SMART" id="SM00494">
    <property type="entry name" value="ChtBD2"/>
    <property type="match status" value="6"/>
</dbReference>
<evidence type="ECO:0000259" key="8">
    <source>
        <dbReference type="PROSITE" id="PS50940"/>
    </source>
</evidence>
<gene>
    <name evidence="9" type="ORF">CHILSU_LOCUS7580</name>
</gene>
<evidence type="ECO:0000256" key="4">
    <source>
        <dbReference type="ARBA" id="ARBA00023157"/>
    </source>
</evidence>
<dbReference type="SUPFAM" id="SSF57625">
    <property type="entry name" value="Invertebrate chitin-binding proteins"/>
    <property type="match status" value="6"/>
</dbReference>
<keyword evidence="4" id="KW-1015">Disulfide bond</keyword>
<dbReference type="Gene3D" id="2.170.140.10">
    <property type="entry name" value="Chitin binding domain"/>
    <property type="match status" value="6"/>
</dbReference>
<keyword evidence="3" id="KW-0677">Repeat</keyword>
<protein>
    <recommendedName>
        <fullName evidence="8">Chitin-binding type-2 domain-containing protein</fullName>
    </recommendedName>
</protein>
<evidence type="ECO:0000256" key="1">
    <source>
        <dbReference type="ARBA" id="ARBA00022669"/>
    </source>
</evidence>
<dbReference type="Proteomes" id="UP001153292">
    <property type="component" value="Chromosome 28"/>
</dbReference>
<feature type="domain" description="Chitin-binding type-2" evidence="8">
    <location>
        <begin position="371"/>
        <end position="428"/>
    </location>
</feature>
<feature type="chain" id="PRO_5046647690" description="Chitin-binding type-2 domain-containing protein" evidence="7">
    <location>
        <begin position="19"/>
        <end position="544"/>
    </location>
</feature>
<evidence type="ECO:0000313" key="9">
    <source>
        <dbReference type="EMBL" id="CAH0404260.1"/>
    </source>
</evidence>